<gene>
    <name evidence="2" type="ORF">RYS15_13635</name>
</gene>
<dbReference type="Gene3D" id="3.40.50.300">
    <property type="entry name" value="P-loop containing nucleotide triphosphate hydrolases"/>
    <property type="match status" value="1"/>
</dbReference>
<accession>A0ABU3VZY0</accession>
<dbReference type="InterPro" id="IPR027417">
    <property type="entry name" value="P-loop_NTPase"/>
</dbReference>
<protein>
    <submittedName>
        <fullName evidence="2">Sulfotransferase</fullName>
        <ecNumber evidence="2">2.8.2.-</ecNumber>
    </submittedName>
</protein>
<dbReference type="PANTHER" id="PTHR12788">
    <property type="entry name" value="PROTEIN-TYROSINE SULFOTRANSFERASE 2"/>
    <property type="match status" value="1"/>
</dbReference>
<dbReference type="GO" id="GO:0016740">
    <property type="term" value="F:transferase activity"/>
    <property type="evidence" value="ECO:0007669"/>
    <property type="project" value="UniProtKB-KW"/>
</dbReference>
<name>A0ABU3VZY0_9GAMM</name>
<dbReference type="SUPFAM" id="SSF52540">
    <property type="entry name" value="P-loop containing nucleoside triphosphate hydrolases"/>
    <property type="match status" value="1"/>
</dbReference>
<dbReference type="PANTHER" id="PTHR12788:SF10">
    <property type="entry name" value="PROTEIN-TYROSINE SULFOTRANSFERASE"/>
    <property type="match status" value="1"/>
</dbReference>
<dbReference type="Proteomes" id="UP001269819">
    <property type="component" value="Unassembled WGS sequence"/>
</dbReference>
<comment type="caution">
    <text evidence="2">The sequence shown here is derived from an EMBL/GenBank/DDBJ whole genome shotgun (WGS) entry which is preliminary data.</text>
</comment>
<dbReference type="Pfam" id="PF13469">
    <property type="entry name" value="Sulfotransfer_3"/>
    <property type="match status" value="1"/>
</dbReference>
<proteinExistence type="predicted"/>
<evidence type="ECO:0000313" key="3">
    <source>
        <dbReference type="Proteomes" id="UP001269819"/>
    </source>
</evidence>
<sequence length="303" mass="35202">MNEVNAQDREVDMHSPVFLIGTQRSGTTLLCRMLTAHPLVFIKNELPVRSVFTPGATRDQIRDGIDGFVKQQYGKSIDELLASEGKRIWGLKDPELTAYLEPLKQFLPEARFIIITRDPRAVVNSYIENKWGLGTNAYTGALRWRDEVASQLAFEAELGDRVLRLRYEDLVMDQQNCLHRVCDFLGIDFDDAMLNYAEQKAFVIPSRENRHTFRAPDPEMTRKWRKKLSAHQIRVIDSLTAEIMAQTGYQPDSEQYQVPWVSQLYYRAHQAVVGEMQIQYRWRIKRWQRELRERLLPSGPSSG</sequence>
<dbReference type="RefSeq" id="WP_316974226.1">
    <property type="nucleotide sequence ID" value="NZ_JAWIIJ010000009.1"/>
</dbReference>
<keyword evidence="1 2" id="KW-0808">Transferase</keyword>
<organism evidence="2 3">
    <name type="scientific">Marinobacter xestospongiae</name>
    <dbReference type="NCBI Taxonomy" id="994319"/>
    <lineage>
        <taxon>Bacteria</taxon>
        <taxon>Pseudomonadati</taxon>
        <taxon>Pseudomonadota</taxon>
        <taxon>Gammaproteobacteria</taxon>
        <taxon>Pseudomonadales</taxon>
        <taxon>Marinobacteraceae</taxon>
        <taxon>Marinobacter</taxon>
    </lineage>
</organism>
<dbReference type="InterPro" id="IPR026634">
    <property type="entry name" value="TPST-like"/>
</dbReference>
<reference evidence="2 3" key="1">
    <citation type="submission" date="2023-10" db="EMBL/GenBank/DDBJ databases">
        <title>Characteristics and mechanism of a salt-tolerant marine origin heterotrophic nitrifying- aerobic denitrifying bacteria Marinobacter xestospongiae HN1.</title>
        <authorList>
            <person name="Qi R."/>
        </authorList>
    </citation>
    <scope>NUCLEOTIDE SEQUENCE [LARGE SCALE GENOMIC DNA]</scope>
    <source>
        <strain evidence="2 3">HN1</strain>
    </source>
</reference>
<evidence type="ECO:0000256" key="1">
    <source>
        <dbReference type="ARBA" id="ARBA00022679"/>
    </source>
</evidence>
<dbReference type="EMBL" id="JAWIIJ010000009">
    <property type="protein sequence ID" value="MDV2079726.1"/>
    <property type="molecule type" value="Genomic_DNA"/>
</dbReference>
<dbReference type="EC" id="2.8.2.-" evidence="2"/>
<evidence type="ECO:0000313" key="2">
    <source>
        <dbReference type="EMBL" id="MDV2079726.1"/>
    </source>
</evidence>
<keyword evidence="3" id="KW-1185">Reference proteome</keyword>